<proteinExistence type="predicted"/>
<feature type="region of interest" description="Disordered" evidence="1">
    <location>
        <begin position="53"/>
        <end position="79"/>
    </location>
</feature>
<sequence>MSEMPRTEEEWFMAGVVFGWQTPMCTAEAPAPLADNYLEAYFRGVQAGGEARLAAADEGVETPSEMPEIGPTPGGSVPLEEALSGQREILEELFHQHMPHVDVPEYEPWYPPLGGMIQQPVP</sequence>
<keyword evidence="3" id="KW-1185">Reference proteome</keyword>
<organism evidence="2 3">
    <name type="scientific">Planotetraspora mira</name>
    <dbReference type="NCBI Taxonomy" id="58121"/>
    <lineage>
        <taxon>Bacteria</taxon>
        <taxon>Bacillati</taxon>
        <taxon>Actinomycetota</taxon>
        <taxon>Actinomycetes</taxon>
        <taxon>Streptosporangiales</taxon>
        <taxon>Streptosporangiaceae</taxon>
        <taxon>Planotetraspora</taxon>
    </lineage>
</organism>
<name>A0A8J3TTK2_9ACTN</name>
<dbReference type="Proteomes" id="UP000650628">
    <property type="component" value="Unassembled WGS sequence"/>
</dbReference>
<gene>
    <name evidence="2" type="ORF">Pmi06nite_53340</name>
</gene>
<protein>
    <submittedName>
        <fullName evidence="2">Uncharacterized protein</fullName>
    </submittedName>
</protein>
<dbReference type="EMBL" id="BOOO01000031">
    <property type="protein sequence ID" value="GII31892.1"/>
    <property type="molecule type" value="Genomic_DNA"/>
</dbReference>
<evidence type="ECO:0000256" key="1">
    <source>
        <dbReference type="SAM" id="MobiDB-lite"/>
    </source>
</evidence>
<reference evidence="2 3" key="1">
    <citation type="submission" date="2021-01" db="EMBL/GenBank/DDBJ databases">
        <title>Whole genome shotgun sequence of Planotetraspora mira NBRC 15435.</title>
        <authorList>
            <person name="Komaki H."/>
            <person name="Tamura T."/>
        </authorList>
    </citation>
    <scope>NUCLEOTIDE SEQUENCE [LARGE SCALE GENOMIC DNA]</scope>
    <source>
        <strain evidence="2 3">NBRC 15435</strain>
    </source>
</reference>
<comment type="caution">
    <text evidence="2">The sequence shown here is derived from an EMBL/GenBank/DDBJ whole genome shotgun (WGS) entry which is preliminary data.</text>
</comment>
<evidence type="ECO:0000313" key="3">
    <source>
        <dbReference type="Proteomes" id="UP000650628"/>
    </source>
</evidence>
<evidence type="ECO:0000313" key="2">
    <source>
        <dbReference type="EMBL" id="GII31892.1"/>
    </source>
</evidence>
<dbReference type="AlphaFoldDB" id="A0A8J3TTK2"/>
<accession>A0A8J3TTK2</accession>
<dbReference type="RefSeq" id="WP_203955803.1">
    <property type="nucleotide sequence ID" value="NZ_BOOO01000031.1"/>
</dbReference>